<dbReference type="PANTHER" id="PTHR22791:SF31">
    <property type="entry name" value="IM:7152348"/>
    <property type="match status" value="1"/>
</dbReference>
<proteinExistence type="predicted"/>
<dbReference type="PROSITE" id="PS50089">
    <property type="entry name" value="ZF_RING_2"/>
    <property type="match status" value="1"/>
</dbReference>
<evidence type="ECO:0000256" key="3">
    <source>
        <dbReference type="ARBA" id="ARBA00022833"/>
    </source>
</evidence>
<sequence>MPGVQEPPIRKRKQSSRSPPHMFKNENERIVSLHFLFKHSSTHSIIFRLLTAGLKIFHIPDPHLENIPRILHCNHTFCGPCLQAMSRRQSVLLTVCCPLCRWITYNHPGFPLAASMLVNTDIWDQIPETQQEEVEAEEQEEERGELEEGEKEGMRAINQTQNSTQCKCSSSRHFGLRLKLKSFLMRVRHQ</sequence>
<feature type="domain" description="RING-type" evidence="6">
    <location>
        <begin position="73"/>
        <end position="101"/>
    </location>
</feature>
<evidence type="ECO:0000256" key="1">
    <source>
        <dbReference type="ARBA" id="ARBA00022723"/>
    </source>
</evidence>
<keyword evidence="8" id="KW-1185">Reference proteome</keyword>
<comment type="caution">
    <text evidence="7">The sequence shown here is derived from an EMBL/GenBank/DDBJ whole genome shotgun (WGS) entry which is preliminary data.</text>
</comment>
<dbReference type="Proteomes" id="UP001557470">
    <property type="component" value="Unassembled WGS sequence"/>
</dbReference>
<dbReference type="SUPFAM" id="SSF57850">
    <property type="entry name" value="RING/U-box"/>
    <property type="match status" value="1"/>
</dbReference>
<dbReference type="InterPro" id="IPR001841">
    <property type="entry name" value="Znf_RING"/>
</dbReference>
<feature type="region of interest" description="Disordered" evidence="5">
    <location>
        <begin position="129"/>
        <end position="152"/>
    </location>
</feature>
<protein>
    <recommendedName>
        <fullName evidence="6">RING-type domain-containing protein</fullName>
    </recommendedName>
</protein>
<dbReference type="PANTHER" id="PTHR22791">
    <property type="entry name" value="RING-TYPE DOMAIN-CONTAINING PROTEIN"/>
    <property type="match status" value="1"/>
</dbReference>
<organism evidence="7 8">
    <name type="scientific">Umbra pygmaea</name>
    <name type="common">Eastern mudminnow</name>
    <dbReference type="NCBI Taxonomy" id="75934"/>
    <lineage>
        <taxon>Eukaryota</taxon>
        <taxon>Metazoa</taxon>
        <taxon>Chordata</taxon>
        <taxon>Craniata</taxon>
        <taxon>Vertebrata</taxon>
        <taxon>Euteleostomi</taxon>
        <taxon>Actinopterygii</taxon>
        <taxon>Neopterygii</taxon>
        <taxon>Teleostei</taxon>
        <taxon>Protacanthopterygii</taxon>
        <taxon>Esociformes</taxon>
        <taxon>Umbridae</taxon>
        <taxon>Umbra</taxon>
    </lineage>
</organism>
<name>A0ABD0Y3D5_UMBPY</name>
<evidence type="ECO:0000313" key="8">
    <source>
        <dbReference type="Proteomes" id="UP001557470"/>
    </source>
</evidence>
<evidence type="ECO:0000256" key="5">
    <source>
        <dbReference type="SAM" id="MobiDB-lite"/>
    </source>
</evidence>
<dbReference type="EMBL" id="JAGEUA010000002">
    <property type="protein sequence ID" value="KAL1007791.1"/>
    <property type="molecule type" value="Genomic_DNA"/>
</dbReference>
<feature type="compositionally biased region" description="Acidic residues" evidence="5">
    <location>
        <begin position="130"/>
        <end position="150"/>
    </location>
</feature>
<evidence type="ECO:0000256" key="2">
    <source>
        <dbReference type="ARBA" id="ARBA00022771"/>
    </source>
</evidence>
<gene>
    <name evidence="7" type="ORF">UPYG_G00091640</name>
</gene>
<dbReference type="InterPro" id="IPR017907">
    <property type="entry name" value="Znf_RING_CS"/>
</dbReference>
<feature type="region of interest" description="Disordered" evidence="5">
    <location>
        <begin position="1"/>
        <end position="22"/>
    </location>
</feature>
<evidence type="ECO:0000259" key="6">
    <source>
        <dbReference type="PROSITE" id="PS50089"/>
    </source>
</evidence>
<evidence type="ECO:0000256" key="4">
    <source>
        <dbReference type="PROSITE-ProRule" id="PRU00175"/>
    </source>
</evidence>
<dbReference type="Gene3D" id="3.30.40.10">
    <property type="entry name" value="Zinc/RING finger domain, C3HC4 (zinc finger)"/>
    <property type="match status" value="1"/>
</dbReference>
<reference evidence="7 8" key="1">
    <citation type="submission" date="2024-06" db="EMBL/GenBank/DDBJ databases">
        <authorList>
            <person name="Pan Q."/>
            <person name="Wen M."/>
            <person name="Jouanno E."/>
            <person name="Zahm M."/>
            <person name="Klopp C."/>
            <person name="Cabau C."/>
            <person name="Louis A."/>
            <person name="Berthelot C."/>
            <person name="Parey E."/>
            <person name="Roest Crollius H."/>
            <person name="Montfort J."/>
            <person name="Robinson-Rechavi M."/>
            <person name="Bouchez O."/>
            <person name="Lampietro C."/>
            <person name="Lopez Roques C."/>
            <person name="Donnadieu C."/>
            <person name="Postlethwait J."/>
            <person name="Bobe J."/>
            <person name="Verreycken H."/>
            <person name="Guiguen Y."/>
        </authorList>
    </citation>
    <scope>NUCLEOTIDE SEQUENCE [LARGE SCALE GENOMIC DNA]</scope>
    <source>
        <strain evidence="7">Up_M1</strain>
        <tissue evidence="7">Testis</tissue>
    </source>
</reference>
<dbReference type="InterPro" id="IPR051435">
    <property type="entry name" value="RING_finger_E3_ubiq-ligases"/>
</dbReference>
<dbReference type="PROSITE" id="PS00518">
    <property type="entry name" value="ZF_RING_1"/>
    <property type="match status" value="1"/>
</dbReference>
<dbReference type="GO" id="GO:0008270">
    <property type="term" value="F:zinc ion binding"/>
    <property type="evidence" value="ECO:0007669"/>
    <property type="project" value="UniProtKB-KW"/>
</dbReference>
<keyword evidence="2 4" id="KW-0863">Zinc-finger</keyword>
<dbReference type="InterPro" id="IPR013083">
    <property type="entry name" value="Znf_RING/FYVE/PHD"/>
</dbReference>
<evidence type="ECO:0000313" key="7">
    <source>
        <dbReference type="EMBL" id="KAL1007791.1"/>
    </source>
</evidence>
<keyword evidence="3" id="KW-0862">Zinc</keyword>
<keyword evidence="1" id="KW-0479">Metal-binding</keyword>
<accession>A0ABD0Y3D5</accession>
<dbReference type="AlphaFoldDB" id="A0ABD0Y3D5"/>